<organism evidence="2 3">
    <name type="scientific">Eisenbergiella tayi</name>
    <dbReference type="NCBI Taxonomy" id="1432052"/>
    <lineage>
        <taxon>Bacteria</taxon>
        <taxon>Bacillati</taxon>
        <taxon>Bacillota</taxon>
        <taxon>Clostridia</taxon>
        <taxon>Lachnospirales</taxon>
        <taxon>Lachnospiraceae</taxon>
        <taxon>Eisenbergiella</taxon>
    </lineage>
</organism>
<reference evidence="2 3" key="1">
    <citation type="submission" date="2016-07" db="EMBL/GenBank/DDBJ databases">
        <title>Characterization of isolates of Eisenbergiella tayi derived from blood cultures, using whole genome sequencing.</title>
        <authorList>
            <person name="Burdz T."/>
            <person name="Wiebe D."/>
            <person name="Huynh C."/>
            <person name="Bernard K."/>
        </authorList>
    </citation>
    <scope>NUCLEOTIDE SEQUENCE [LARGE SCALE GENOMIC DNA]</scope>
    <source>
        <strain evidence="2 3">NML 120489</strain>
    </source>
</reference>
<dbReference type="Proteomes" id="UP000095003">
    <property type="component" value="Unassembled WGS sequence"/>
</dbReference>
<accession>A0A1E3ARM9</accession>
<comment type="caution">
    <text evidence="2">The sequence shown here is derived from an EMBL/GenBank/DDBJ whole genome shotgun (WGS) entry which is preliminary data.</text>
</comment>
<dbReference type="EMBL" id="MCGI01000002">
    <property type="protein sequence ID" value="ODM11383.1"/>
    <property type="molecule type" value="Genomic_DNA"/>
</dbReference>
<dbReference type="AlphaFoldDB" id="A0A1E3ARM9"/>
<gene>
    <name evidence="2" type="ORF">BEH84_01992</name>
</gene>
<evidence type="ECO:0000259" key="1">
    <source>
        <dbReference type="Pfam" id="PF21805"/>
    </source>
</evidence>
<sequence>MMKPEEYAWNEHERQLYIENRITTPSSYKIKIIDDVDKRNELEQILERLSQKELAIWARKNAKRFIFYINIGDEESKNDIISKTSDILQKRIDSKISAFELRNAGFLANTLAQNSINETSKFSSRVYAQAIATGHMRGHAIVSSDYAVKVINLLNNNSKIEASNERNKQIDLAKSVLSERTTNSGL</sequence>
<name>A0A1E3ARM9_9FIRM</name>
<dbReference type="InterPro" id="IPR048667">
    <property type="entry name" value="Imm5-like"/>
</dbReference>
<feature type="domain" description="Imm-5-like" evidence="1">
    <location>
        <begin position="45"/>
        <end position="173"/>
    </location>
</feature>
<evidence type="ECO:0000313" key="2">
    <source>
        <dbReference type="EMBL" id="ODM11383.1"/>
    </source>
</evidence>
<evidence type="ECO:0000313" key="3">
    <source>
        <dbReference type="Proteomes" id="UP000095003"/>
    </source>
</evidence>
<proteinExistence type="predicted"/>
<dbReference type="PATRIC" id="fig|1432052.3.peg.2192"/>
<dbReference type="GeneID" id="93301069"/>
<protein>
    <recommendedName>
        <fullName evidence="1">Imm-5-like domain-containing protein</fullName>
    </recommendedName>
</protein>
<dbReference type="RefSeq" id="WP_081329912.1">
    <property type="nucleotide sequence ID" value="NZ_DBGDOY010000030.1"/>
</dbReference>
<dbReference type="Pfam" id="PF21805">
    <property type="entry name" value="Imm5_like"/>
    <property type="match status" value="1"/>
</dbReference>